<dbReference type="Proteomes" id="UP000236654">
    <property type="component" value="Unassembled WGS sequence"/>
</dbReference>
<comment type="caution">
    <text evidence="1">The sequence shown here is derived from an EMBL/GenBank/DDBJ whole genome shotgun (WGS) entry which is preliminary data.</text>
</comment>
<keyword evidence="2" id="KW-1185">Reference proteome</keyword>
<sequence length="649" mass="74055">MRPLLRLNTILVVLLTVVTLPLLSQVSNLRWKTIPVSKDTIIIDSLTIYQPSFSAFCNSKKIDNKNYFFDGNSRKFYLKHSCDSIIKLRYRVFDMNFQQAIQSIDTSLIYQDIGKPREYYYNQPKSNNDFFSDDGIQKSGSISRGISFGNAQDLSVNSTLNLQLSGEIAENMNILATVTDDNLPIQPDGNTNQLQEFDQVFIQLFGEEYKVIAGDFWLKRPKGYFMNYNKRAQGLLGQYTWGDDNAKWNVQGAGALSKGKFARNTIQGLEGNQGPYRLKGNENEPFIIVLSGTEKVFLDGRLLERGQEFDYVINYNTSEITFTPRNQITKDDRIVVEFQYTDQNYARSLFQGGIDYESERLSFWINLYTEQDAKNQSLQQQLTNNDKKLLANIGDTLSLARSSSIDSIGFVDNQITYKLIDSLGQDSVLVYSVHPDSAIYRASFTNVGEGNGNYIFDRFTAVGRVYKWVAPIGGVPQGNFQPSRLIVTPKKSSLITAGIDYKLNDKWRFFSEISTSNSDLNTFSRYDSEDDRGLAHKTKIEGVFDLGADSASNWQLTTGLDLEYRTRNFNEIERYRGVEFDRDWNVRNKEYTGQEILAHLSGGILNRDYGGLELQAQNYTLGEEYQGNRAKLLGDWKKMDLKQMLMQVT</sequence>
<organism evidence="1 2">
    <name type="scientific">Brumimicrobium salinarum</name>
    <dbReference type="NCBI Taxonomy" id="2058658"/>
    <lineage>
        <taxon>Bacteria</taxon>
        <taxon>Pseudomonadati</taxon>
        <taxon>Bacteroidota</taxon>
        <taxon>Flavobacteriia</taxon>
        <taxon>Flavobacteriales</taxon>
        <taxon>Crocinitomicaceae</taxon>
        <taxon>Brumimicrobium</taxon>
    </lineage>
</organism>
<dbReference type="AlphaFoldDB" id="A0A2I0R0F6"/>
<evidence type="ECO:0000313" key="1">
    <source>
        <dbReference type="EMBL" id="PKR80081.1"/>
    </source>
</evidence>
<accession>A0A2I0R0F6</accession>
<protein>
    <submittedName>
        <fullName evidence="1">Uncharacterized protein</fullName>
    </submittedName>
</protein>
<name>A0A2I0R0F6_9FLAO</name>
<dbReference type="OrthoDB" id="9815802at2"/>
<evidence type="ECO:0000313" key="2">
    <source>
        <dbReference type="Proteomes" id="UP000236654"/>
    </source>
</evidence>
<gene>
    <name evidence="1" type="ORF">CW751_12025</name>
</gene>
<dbReference type="EMBL" id="PJNI01000014">
    <property type="protein sequence ID" value="PKR80081.1"/>
    <property type="molecule type" value="Genomic_DNA"/>
</dbReference>
<dbReference type="RefSeq" id="WP_101335273.1">
    <property type="nucleotide sequence ID" value="NZ_PJNI01000014.1"/>
</dbReference>
<reference evidence="1 2" key="1">
    <citation type="submission" date="2017-12" db="EMBL/GenBank/DDBJ databases">
        <title>The draft genome sequence of Brumimicrobium saltpan LHR20.</title>
        <authorList>
            <person name="Do Z.-J."/>
            <person name="Luo H.-R."/>
        </authorList>
    </citation>
    <scope>NUCLEOTIDE SEQUENCE [LARGE SCALE GENOMIC DNA]</scope>
    <source>
        <strain evidence="1 2">LHR20</strain>
    </source>
</reference>
<proteinExistence type="predicted"/>